<comment type="subcellular location">
    <subcellularLocation>
        <location evidence="1">Membrane</location>
        <topology evidence="1">Multi-pass membrane protein</topology>
    </subcellularLocation>
</comment>
<evidence type="ECO:0000256" key="3">
    <source>
        <dbReference type="ARBA" id="ARBA00022989"/>
    </source>
</evidence>
<evidence type="ECO:0000313" key="8">
    <source>
        <dbReference type="Proteomes" id="UP001151582"/>
    </source>
</evidence>
<feature type="transmembrane region" description="Helical" evidence="6">
    <location>
        <begin position="61"/>
        <end position="80"/>
    </location>
</feature>
<comment type="caution">
    <text evidence="7">The sequence shown here is derived from an EMBL/GenBank/DDBJ whole genome shotgun (WGS) entry which is preliminary data.</text>
</comment>
<keyword evidence="3 6" id="KW-1133">Transmembrane helix</keyword>
<evidence type="ECO:0000256" key="5">
    <source>
        <dbReference type="SAM" id="MobiDB-lite"/>
    </source>
</evidence>
<sequence length="695" mass="77746">MTRFSWSIAPLAVTQSEFSAIKYIKLGVGLLSMISTLLAFSLYWGLYAYDRFLVNRLSFRVMAMTCAFNFFYSLFQLLSVAGTTIHPAKCRFIGWGFVQSALLATFAPTVLAFNLQNICLRQKPMPGYYERVYWLFIFIISLTITTVPLAANEFGWNEWKRVCFYKQDGTIEGLVWQWSTYYGWTLLCIVYSAVVFITVVFTLKRRQRRDARLFTSNTRSTSTARQLCHLSCCSSSLRPHRARYRSQAALPSGLPVNHPTIPTFLDDSSAFPSGQPITSYTSGLTAPTNAPESEPSQTGPQATLRTAPSPATINHKQMLKVVWYPMIPVVCQMTQIAEKIHSAVQQELNFPLFAASVAMTALQGFLAAMALFLDPLVAQAWSLIREDLITVYYYEFEWQAFQRREAATTNHSSSMLSVHFDRASEERSTATGVPTNGSVSNATSGRRWDAISHCTHGHRLRPGSKASPDLPQFSLERQRAFSSHDVGQNELKLSPANFPTSNLNATLPYGCHPWVLPVFFHATKGLPTNESNASSSAVTTTSCSTLSSPVAPNPQWLKFATVHSPLLTPSNDPPSPGGPSSLPFTVPCESTAAQRYRCWKAAVYNARSRKCYELQIPGSHSTEQLLHTMSVQNRLKSDFVPHTAYYRLAHLLNKWVTWILVQPQHQCELQALLGQSETPLLHATPSEGYETVLYR</sequence>
<dbReference type="AlphaFoldDB" id="A0A9W8B3R7"/>
<evidence type="ECO:0000256" key="4">
    <source>
        <dbReference type="ARBA" id="ARBA00023136"/>
    </source>
</evidence>
<evidence type="ECO:0000256" key="2">
    <source>
        <dbReference type="ARBA" id="ARBA00022692"/>
    </source>
</evidence>
<dbReference type="PANTHER" id="PTHR23112">
    <property type="entry name" value="G PROTEIN-COUPLED RECEPTOR 157-RELATED"/>
    <property type="match status" value="1"/>
</dbReference>
<evidence type="ECO:0008006" key="9">
    <source>
        <dbReference type="Google" id="ProtNLM"/>
    </source>
</evidence>
<keyword evidence="4 6" id="KW-0472">Membrane</keyword>
<dbReference type="GO" id="GO:0005886">
    <property type="term" value="C:plasma membrane"/>
    <property type="evidence" value="ECO:0007669"/>
    <property type="project" value="TreeGrafter"/>
</dbReference>
<feature type="transmembrane region" description="Helical" evidence="6">
    <location>
        <begin position="348"/>
        <end position="373"/>
    </location>
</feature>
<keyword evidence="2 6" id="KW-0812">Transmembrane</keyword>
<accession>A0A9W8B3R7</accession>
<keyword evidence="8" id="KW-1185">Reference proteome</keyword>
<evidence type="ECO:0000313" key="7">
    <source>
        <dbReference type="EMBL" id="KAJ1974415.1"/>
    </source>
</evidence>
<evidence type="ECO:0000256" key="6">
    <source>
        <dbReference type="SAM" id="Phobius"/>
    </source>
</evidence>
<evidence type="ECO:0000256" key="1">
    <source>
        <dbReference type="ARBA" id="ARBA00004141"/>
    </source>
</evidence>
<dbReference type="OrthoDB" id="3251871at2759"/>
<dbReference type="EMBL" id="JANBQB010000657">
    <property type="protein sequence ID" value="KAJ1974415.1"/>
    <property type="molecule type" value="Genomic_DNA"/>
</dbReference>
<dbReference type="GO" id="GO:0004930">
    <property type="term" value="F:G protein-coupled receptor activity"/>
    <property type="evidence" value="ECO:0007669"/>
    <property type="project" value="TreeGrafter"/>
</dbReference>
<dbReference type="GO" id="GO:0007189">
    <property type="term" value="P:adenylate cyclase-activating G protein-coupled receptor signaling pathway"/>
    <property type="evidence" value="ECO:0007669"/>
    <property type="project" value="TreeGrafter"/>
</dbReference>
<feature type="region of interest" description="Disordered" evidence="5">
    <location>
        <begin position="282"/>
        <end position="308"/>
    </location>
</feature>
<proteinExistence type="predicted"/>
<organism evidence="7 8">
    <name type="scientific">Dimargaris verticillata</name>
    <dbReference type="NCBI Taxonomy" id="2761393"/>
    <lineage>
        <taxon>Eukaryota</taxon>
        <taxon>Fungi</taxon>
        <taxon>Fungi incertae sedis</taxon>
        <taxon>Zoopagomycota</taxon>
        <taxon>Kickxellomycotina</taxon>
        <taxon>Dimargaritomycetes</taxon>
        <taxon>Dimargaritales</taxon>
        <taxon>Dimargaritaceae</taxon>
        <taxon>Dimargaris</taxon>
    </lineage>
</organism>
<protein>
    <recommendedName>
        <fullName evidence="9">G-protein coupled receptors family 2 profile 2 domain-containing protein</fullName>
    </recommendedName>
</protein>
<dbReference type="Proteomes" id="UP001151582">
    <property type="component" value="Unassembled WGS sequence"/>
</dbReference>
<reference evidence="7" key="1">
    <citation type="submission" date="2022-07" db="EMBL/GenBank/DDBJ databases">
        <title>Phylogenomic reconstructions and comparative analyses of Kickxellomycotina fungi.</title>
        <authorList>
            <person name="Reynolds N.K."/>
            <person name="Stajich J.E."/>
            <person name="Barry K."/>
            <person name="Grigoriev I.V."/>
            <person name="Crous P."/>
            <person name="Smith M.E."/>
        </authorList>
    </citation>
    <scope>NUCLEOTIDE SEQUENCE</scope>
    <source>
        <strain evidence="7">RSA 567</strain>
    </source>
</reference>
<feature type="transmembrane region" description="Helical" evidence="6">
    <location>
        <begin position="132"/>
        <end position="151"/>
    </location>
</feature>
<feature type="transmembrane region" description="Helical" evidence="6">
    <location>
        <begin position="181"/>
        <end position="203"/>
    </location>
</feature>
<gene>
    <name evidence="7" type="ORF">H4R34_004725</name>
</gene>
<feature type="transmembrane region" description="Helical" evidence="6">
    <location>
        <begin position="92"/>
        <end position="111"/>
    </location>
</feature>
<dbReference type="PANTHER" id="PTHR23112:SF0">
    <property type="entry name" value="TRANSMEMBRANE PROTEIN 116"/>
    <property type="match status" value="1"/>
</dbReference>
<name>A0A9W8B3R7_9FUNG</name>
<feature type="transmembrane region" description="Helical" evidence="6">
    <location>
        <begin position="30"/>
        <end position="49"/>
    </location>
</feature>